<dbReference type="Proteomes" id="UP001363151">
    <property type="component" value="Unassembled WGS sequence"/>
</dbReference>
<protein>
    <submittedName>
        <fullName evidence="2">Uncharacterized protein</fullName>
    </submittedName>
</protein>
<evidence type="ECO:0000313" key="3">
    <source>
        <dbReference type="Proteomes" id="UP001363151"/>
    </source>
</evidence>
<comment type="caution">
    <text evidence="2">The sequence shown here is derived from an EMBL/GenBank/DDBJ whole genome shotgun (WGS) entry which is preliminary data.</text>
</comment>
<accession>A0ABR1GB28</accession>
<reference evidence="2 3" key="1">
    <citation type="submission" date="2024-03" db="EMBL/GenBank/DDBJ databases">
        <title>Aureococcus anophagefferens CCMP1851 and Kratosvirus quantuckense: Draft genome of a second virus-susceptible host strain in the model system.</title>
        <authorList>
            <person name="Chase E."/>
            <person name="Truchon A.R."/>
            <person name="Schepens W."/>
            <person name="Wilhelm S.W."/>
        </authorList>
    </citation>
    <scope>NUCLEOTIDE SEQUENCE [LARGE SCALE GENOMIC DNA]</scope>
    <source>
        <strain evidence="2 3">CCMP1851</strain>
    </source>
</reference>
<gene>
    <name evidence="2" type="ORF">SO694_00007359</name>
</gene>
<evidence type="ECO:0000313" key="2">
    <source>
        <dbReference type="EMBL" id="KAK7250323.1"/>
    </source>
</evidence>
<evidence type="ECO:0000256" key="1">
    <source>
        <dbReference type="SAM" id="MobiDB-lite"/>
    </source>
</evidence>
<feature type="compositionally biased region" description="Low complexity" evidence="1">
    <location>
        <begin position="208"/>
        <end position="221"/>
    </location>
</feature>
<feature type="compositionally biased region" description="Polar residues" evidence="1">
    <location>
        <begin position="119"/>
        <end position="139"/>
    </location>
</feature>
<dbReference type="EMBL" id="JBBJCI010000037">
    <property type="protein sequence ID" value="KAK7250323.1"/>
    <property type="molecule type" value="Genomic_DNA"/>
</dbReference>
<keyword evidence="3" id="KW-1185">Reference proteome</keyword>
<sequence length="229" mass="25644">MSRRTKCDPEKETSQLMYEARMQYVTGHVDASVSTQDTSIWTIQIPEHLKPRQKRRLEMKRAENKMKMMAEIAKQKRRSTFSQREGCALHSWKLTYQAGCWFWVDQVTGAATAAPPPSDQGSAQATLATSSWGRSSLDSESARRRARVAEGADESDSDAESDCDDVGPKESLPPCGTGHVYDSTEFNDFMRLLDKETGGKKGRKEIRPMTAPPRSSRPSRATRPEIAGR</sequence>
<feature type="compositionally biased region" description="Acidic residues" evidence="1">
    <location>
        <begin position="151"/>
        <end position="165"/>
    </location>
</feature>
<proteinExistence type="predicted"/>
<feature type="region of interest" description="Disordered" evidence="1">
    <location>
        <begin position="112"/>
        <end position="229"/>
    </location>
</feature>
<organism evidence="2 3">
    <name type="scientific">Aureococcus anophagefferens</name>
    <name type="common">Harmful bloom alga</name>
    <dbReference type="NCBI Taxonomy" id="44056"/>
    <lineage>
        <taxon>Eukaryota</taxon>
        <taxon>Sar</taxon>
        <taxon>Stramenopiles</taxon>
        <taxon>Ochrophyta</taxon>
        <taxon>Pelagophyceae</taxon>
        <taxon>Pelagomonadales</taxon>
        <taxon>Pelagomonadaceae</taxon>
        <taxon>Aureococcus</taxon>
    </lineage>
</organism>
<feature type="compositionally biased region" description="Basic and acidic residues" evidence="1">
    <location>
        <begin position="140"/>
        <end position="150"/>
    </location>
</feature>
<name>A0ABR1GB28_AURAN</name>